<dbReference type="InterPro" id="IPR013783">
    <property type="entry name" value="Ig-like_fold"/>
</dbReference>
<dbReference type="OrthoDB" id="8585185at2"/>
<comment type="similarity">
    <text evidence="2">Belongs to the periplasmic pilus chaperone family.</text>
</comment>
<evidence type="ECO:0000256" key="3">
    <source>
        <dbReference type="ARBA" id="ARBA00022729"/>
    </source>
</evidence>
<dbReference type="InterPro" id="IPR008962">
    <property type="entry name" value="PapD-like_sf"/>
</dbReference>
<dbReference type="InterPro" id="IPR016147">
    <property type="entry name" value="Pili_assmbl_chaperone_N"/>
</dbReference>
<reference evidence="8 9" key="2">
    <citation type="journal article" date="2018" name="Nature">
        <title>Mutant phenotypes for thousands of bacterial genes of unknown function.</title>
        <authorList>
            <person name="Price M.N."/>
            <person name="Wetmore K.M."/>
            <person name="Waters R.J."/>
            <person name="Callaghan M."/>
            <person name="Ray J."/>
            <person name="Liu H."/>
            <person name="Kuehl J.V."/>
            <person name="Melnyk R.A."/>
            <person name="Lamson J.S."/>
            <person name="Suh Y."/>
            <person name="Carlson H.K."/>
            <person name="Esquivel Z."/>
            <person name="Sadeeshkumar H."/>
            <person name="Chakraborty R."/>
            <person name="Zane G.M."/>
            <person name="Rubin B.E."/>
            <person name="Wall J.D."/>
            <person name="Visel A."/>
            <person name="Bristow J."/>
            <person name="Blow M.J."/>
            <person name="Arkin A.P."/>
            <person name="Deutschbauer A.M."/>
        </authorList>
    </citation>
    <scope>NUCLEOTIDE SEQUENCE [LARGE SCALE GENOMIC DNA]</scope>
    <source>
        <strain evidence="8 9">FW300-N1B4</strain>
    </source>
</reference>
<dbReference type="Gene3D" id="2.60.40.10">
    <property type="entry name" value="Immunoglobulins"/>
    <property type="match status" value="1"/>
</dbReference>
<dbReference type="RefSeq" id="WP_063342137.1">
    <property type="nucleotide sequence ID" value="NZ_LUKJ01000003.1"/>
</dbReference>
<evidence type="ECO:0000259" key="7">
    <source>
        <dbReference type="Pfam" id="PF00345"/>
    </source>
</evidence>
<dbReference type="InterPro" id="IPR036316">
    <property type="entry name" value="Pili_assmbl_chap_C_dom_sf"/>
</dbReference>
<evidence type="ECO:0000256" key="1">
    <source>
        <dbReference type="ARBA" id="ARBA00004418"/>
    </source>
</evidence>
<proteinExistence type="inferred from homology"/>
<organism evidence="8 9">
    <name type="scientific">Pseudomonas fluorescens</name>
    <dbReference type="NCBI Taxonomy" id="294"/>
    <lineage>
        <taxon>Bacteria</taxon>
        <taxon>Pseudomonadati</taxon>
        <taxon>Pseudomonadota</taxon>
        <taxon>Gammaproteobacteria</taxon>
        <taxon>Pseudomonadales</taxon>
        <taxon>Pseudomonadaceae</taxon>
        <taxon>Pseudomonas</taxon>
    </lineage>
</organism>
<dbReference type="GO" id="GO:0071555">
    <property type="term" value="P:cell wall organization"/>
    <property type="evidence" value="ECO:0007669"/>
    <property type="project" value="InterPro"/>
</dbReference>
<dbReference type="PANTHER" id="PTHR30251:SF3">
    <property type="entry name" value="FIMBRIAL CHAPARONE PROTEIN"/>
    <property type="match status" value="1"/>
</dbReference>
<keyword evidence="3 6" id="KW-0732">Signal</keyword>
<feature type="signal peptide" evidence="6">
    <location>
        <begin position="1"/>
        <end position="27"/>
    </location>
</feature>
<evidence type="ECO:0000256" key="2">
    <source>
        <dbReference type="ARBA" id="ARBA00007399"/>
    </source>
</evidence>
<comment type="caution">
    <text evidence="8">The sequence shown here is derived from an EMBL/GenBank/DDBJ whole genome shotgun (WGS) entry which is preliminary data.</text>
</comment>
<evidence type="ECO:0000256" key="5">
    <source>
        <dbReference type="ARBA" id="ARBA00023186"/>
    </source>
</evidence>
<reference evidence="9" key="1">
    <citation type="submission" date="2016-03" db="EMBL/GenBank/DDBJ databases">
        <authorList>
            <person name="Ray J."/>
            <person name="Price M."/>
            <person name="Deutschbauer A."/>
        </authorList>
    </citation>
    <scope>NUCLEOTIDE SEQUENCE [LARGE SCALE GENOMIC DNA]</scope>
    <source>
        <strain evidence="9">FW300-N1B4</strain>
    </source>
</reference>
<accession>A0A162BLW9</accession>
<feature type="chain" id="PRO_5007832890" evidence="6">
    <location>
        <begin position="28"/>
        <end position="234"/>
    </location>
</feature>
<evidence type="ECO:0000313" key="9">
    <source>
        <dbReference type="Proteomes" id="UP000076489"/>
    </source>
</evidence>
<dbReference type="InterPro" id="IPR050643">
    <property type="entry name" value="Periplasmic_pilus_chap"/>
</dbReference>
<dbReference type="GO" id="GO:0030288">
    <property type="term" value="C:outer membrane-bounded periplasmic space"/>
    <property type="evidence" value="ECO:0007669"/>
    <property type="project" value="InterPro"/>
</dbReference>
<dbReference type="EMBL" id="LUKJ01000003">
    <property type="protein sequence ID" value="KZN17483.1"/>
    <property type="molecule type" value="Genomic_DNA"/>
</dbReference>
<dbReference type="NCBIfam" id="NF007392">
    <property type="entry name" value="PRK09918.1"/>
    <property type="match status" value="1"/>
</dbReference>
<keyword evidence="4" id="KW-0574">Periplasm</keyword>
<dbReference type="SUPFAM" id="SSF49354">
    <property type="entry name" value="PapD-like"/>
    <property type="match status" value="1"/>
</dbReference>
<protein>
    <submittedName>
        <fullName evidence="8">Fimbrial chaperone protein</fullName>
    </submittedName>
</protein>
<evidence type="ECO:0000313" key="8">
    <source>
        <dbReference type="EMBL" id="KZN17483.1"/>
    </source>
</evidence>
<dbReference type="PANTHER" id="PTHR30251">
    <property type="entry name" value="PILUS ASSEMBLY CHAPERONE"/>
    <property type="match status" value="1"/>
</dbReference>
<evidence type="ECO:0000256" key="4">
    <source>
        <dbReference type="ARBA" id="ARBA00022764"/>
    </source>
</evidence>
<sequence>MCPPKSLQALGAIAALCLSFFSALAMAAGMVPQTPVVIVDEALGEATLNVKNSDEQPALLHSTIEHIAEDDEPLLLLTPPVARVEPGQSQQVRFILRSTKSLETERLKRVVFEGIKPRQGADGARLSLGVRQNIPVILRPANLAVDRAPWKHLLWSVVGDRVQVSNPGPYVVRLAKSVSLIPSGAMLDLGRTYILPGEVLTLTAVSTLGTHVRIFPATTYGFAVDSHDAPLSRR</sequence>
<dbReference type="PRINTS" id="PR00969">
    <property type="entry name" value="CHAPERONPILI"/>
</dbReference>
<comment type="subcellular location">
    <subcellularLocation>
        <location evidence="1">Periplasm</location>
    </subcellularLocation>
</comment>
<dbReference type="Proteomes" id="UP000076489">
    <property type="component" value="Unassembled WGS sequence"/>
</dbReference>
<dbReference type="Pfam" id="PF00345">
    <property type="entry name" value="PapD_N"/>
    <property type="match status" value="1"/>
</dbReference>
<feature type="domain" description="Pili assembly chaperone N-terminal" evidence="7">
    <location>
        <begin position="30"/>
        <end position="143"/>
    </location>
</feature>
<evidence type="ECO:0000256" key="6">
    <source>
        <dbReference type="SAM" id="SignalP"/>
    </source>
</evidence>
<dbReference type="SUPFAM" id="SSF49584">
    <property type="entry name" value="Periplasmic chaperone C-domain"/>
    <property type="match status" value="1"/>
</dbReference>
<dbReference type="AlphaFoldDB" id="A0A162BLW9"/>
<dbReference type="InterPro" id="IPR001829">
    <property type="entry name" value="Pili_assmbl_chaperone_bac"/>
</dbReference>
<gene>
    <name evidence="8" type="ORF">A1D17_15415</name>
</gene>
<keyword evidence="5" id="KW-0143">Chaperone</keyword>
<name>A0A162BLW9_PSEFL</name>